<evidence type="ECO:0000256" key="1">
    <source>
        <dbReference type="ARBA" id="ARBA00022729"/>
    </source>
</evidence>
<protein>
    <recommendedName>
        <fullName evidence="3">Outer membrane protein beta-barrel domain-containing protein</fullName>
    </recommendedName>
</protein>
<dbReference type="SUPFAM" id="SSF56925">
    <property type="entry name" value="OMPA-like"/>
    <property type="match status" value="1"/>
</dbReference>
<feature type="domain" description="Outer membrane protein beta-barrel" evidence="3">
    <location>
        <begin position="14"/>
        <end position="222"/>
    </location>
</feature>
<reference evidence="4" key="2">
    <citation type="submission" date="2020-09" db="EMBL/GenBank/DDBJ databases">
        <authorList>
            <person name="Sun Q."/>
            <person name="Kim S."/>
        </authorList>
    </citation>
    <scope>NUCLEOTIDE SEQUENCE</scope>
    <source>
        <strain evidence="4">KCTC 42590</strain>
    </source>
</reference>
<reference evidence="4" key="1">
    <citation type="journal article" date="2014" name="Int. J. Syst. Evol. Microbiol.">
        <title>Complete genome sequence of Corynebacterium casei LMG S-19264T (=DSM 44701T), isolated from a smear-ripened cheese.</title>
        <authorList>
            <consortium name="US DOE Joint Genome Institute (JGI-PGF)"/>
            <person name="Walter F."/>
            <person name="Albersmeier A."/>
            <person name="Kalinowski J."/>
            <person name="Ruckert C."/>
        </authorList>
    </citation>
    <scope>NUCLEOTIDE SEQUENCE</scope>
    <source>
        <strain evidence="4">KCTC 42590</strain>
    </source>
</reference>
<name>A0A919B055_9PROT</name>
<evidence type="ECO:0000313" key="5">
    <source>
        <dbReference type="Proteomes" id="UP000630923"/>
    </source>
</evidence>
<dbReference type="Gene3D" id="2.40.160.20">
    <property type="match status" value="1"/>
</dbReference>
<dbReference type="AlphaFoldDB" id="A0A919B055"/>
<keyword evidence="5" id="KW-1185">Reference proteome</keyword>
<sequence>MIRNIFQKAAVTLAISSSVVALSQTSAADDGFYVSGSITATELGHSINRNTGSADSPSISSNVDKTDVGLRLGVGYKTHVTNDVFVALEGFYSFENATTESLNGMLRSTVELDATYGADLRLGYDITEKFALYALAGITALDFDNDTGYTFAPPMQELSETETAFTYGFGAELQMTDKISLIGEYRITSDVKFTPNPDVVGGFVNKNYLDHNALRLGINYSF</sequence>
<proteinExistence type="predicted"/>
<feature type="signal peptide" evidence="2">
    <location>
        <begin position="1"/>
        <end position="23"/>
    </location>
</feature>
<gene>
    <name evidence="4" type="ORF">GCM10017044_28560</name>
</gene>
<dbReference type="RefSeq" id="WP_191254087.1">
    <property type="nucleotide sequence ID" value="NZ_BNCI01000002.1"/>
</dbReference>
<comment type="caution">
    <text evidence="4">The sequence shown here is derived from an EMBL/GenBank/DDBJ whole genome shotgun (WGS) entry which is preliminary data.</text>
</comment>
<dbReference type="Proteomes" id="UP000630923">
    <property type="component" value="Unassembled WGS sequence"/>
</dbReference>
<evidence type="ECO:0000313" key="4">
    <source>
        <dbReference type="EMBL" id="GHF31327.1"/>
    </source>
</evidence>
<keyword evidence="1 2" id="KW-0732">Signal</keyword>
<organism evidence="4 5">
    <name type="scientific">Kordiimonas sediminis</name>
    <dbReference type="NCBI Taxonomy" id="1735581"/>
    <lineage>
        <taxon>Bacteria</taxon>
        <taxon>Pseudomonadati</taxon>
        <taxon>Pseudomonadota</taxon>
        <taxon>Alphaproteobacteria</taxon>
        <taxon>Kordiimonadales</taxon>
        <taxon>Kordiimonadaceae</taxon>
        <taxon>Kordiimonas</taxon>
    </lineage>
</organism>
<dbReference type="Pfam" id="PF13505">
    <property type="entry name" value="OMP_b-brl"/>
    <property type="match status" value="1"/>
</dbReference>
<feature type="chain" id="PRO_5037736920" description="Outer membrane protein beta-barrel domain-containing protein" evidence="2">
    <location>
        <begin position="24"/>
        <end position="222"/>
    </location>
</feature>
<dbReference type="InterPro" id="IPR027385">
    <property type="entry name" value="Beta-barrel_OMP"/>
</dbReference>
<evidence type="ECO:0000256" key="2">
    <source>
        <dbReference type="SAM" id="SignalP"/>
    </source>
</evidence>
<evidence type="ECO:0000259" key="3">
    <source>
        <dbReference type="Pfam" id="PF13505"/>
    </source>
</evidence>
<accession>A0A919B055</accession>
<dbReference type="InterPro" id="IPR011250">
    <property type="entry name" value="OMP/PagP_B-barrel"/>
</dbReference>
<dbReference type="EMBL" id="BNCI01000002">
    <property type="protein sequence ID" value="GHF31327.1"/>
    <property type="molecule type" value="Genomic_DNA"/>
</dbReference>